<evidence type="ECO:0000256" key="1">
    <source>
        <dbReference type="SAM" id="SignalP"/>
    </source>
</evidence>
<dbReference type="InterPro" id="IPR025510">
    <property type="entry name" value="DUF4397"/>
</dbReference>
<keyword evidence="1" id="KW-0732">Signal</keyword>
<sequence>MKNILFKSIAIVAAGLMLGSCEKNAIEDFNDPVNSGAYIKFLHAAPDAPAVNYYLDNTKVSTIAANSAGEEQGMAYAKSPLFPSNYGYANVEAGTRTLQAITPAPQGNAVTATNSVTLANGNFYSAFLIGSAGAYESLLVEDKLPAATYGKSYIRFVNLVQAAPNSYSATAVKTATSESPETRTAVGEALNFKGNTAYVAVEPTGSYVVELKENGLAGTVIKSSSFSPVGGRVYTLVMHGNYSGTKTIVIYRDR</sequence>
<reference evidence="4" key="1">
    <citation type="submission" date="2018-08" db="EMBL/GenBank/DDBJ databases">
        <title>Mucilaginibacter sp. MYSH2.</title>
        <authorList>
            <person name="Seo T."/>
        </authorList>
    </citation>
    <scope>NUCLEOTIDE SEQUENCE [LARGE SCALE GENOMIC DNA]</scope>
    <source>
        <strain evidence="4">KIRAN</strain>
    </source>
</reference>
<evidence type="ECO:0000259" key="2">
    <source>
        <dbReference type="Pfam" id="PF14344"/>
    </source>
</evidence>
<dbReference type="RefSeq" id="WP_119430224.1">
    <property type="nucleotide sequence ID" value="NZ_QWGE01000001.1"/>
</dbReference>
<keyword evidence="4" id="KW-1185">Reference proteome</keyword>
<organism evidence="3 4">
    <name type="scientific">Pontibacter oryzae</name>
    <dbReference type="NCBI Taxonomy" id="2304593"/>
    <lineage>
        <taxon>Bacteria</taxon>
        <taxon>Pseudomonadati</taxon>
        <taxon>Bacteroidota</taxon>
        <taxon>Cytophagia</taxon>
        <taxon>Cytophagales</taxon>
        <taxon>Hymenobacteraceae</taxon>
        <taxon>Pontibacter</taxon>
    </lineage>
</organism>
<evidence type="ECO:0000313" key="3">
    <source>
        <dbReference type="EMBL" id="RIJ42340.1"/>
    </source>
</evidence>
<name>A0A399SFC9_9BACT</name>
<gene>
    <name evidence="3" type="ORF">D1627_00245</name>
</gene>
<dbReference type="Proteomes" id="UP000266005">
    <property type="component" value="Unassembled WGS sequence"/>
</dbReference>
<feature type="signal peptide" evidence="1">
    <location>
        <begin position="1"/>
        <end position="25"/>
    </location>
</feature>
<comment type="caution">
    <text evidence="3">The sequence shown here is derived from an EMBL/GenBank/DDBJ whole genome shotgun (WGS) entry which is preliminary data.</text>
</comment>
<dbReference type="OrthoDB" id="941956at2"/>
<dbReference type="EMBL" id="QWGE01000001">
    <property type="protein sequence ID" value="RIJ42340.1"/>
    <property type="molecule type" value="Genomic_DNA"/>
</dbReference>
<dbReference type="AlphaFoldDB" id="A0A399SFC9"/>
<protein>
    <submittedName>
        <fullName evidence="3">DUF4397 domain-containing protein</fullName>
    </submittedName>
</protein>
<dbReference type="PROSITE" id="PS51257">
    <property type="entry name" value="PROKAR_LIPOPROTEIN"/>
    <property type="match status" value="1"/>
</dbReference>
<proteinExistence type="predicted"/>
<feature type="chain" id="PRO_5017303626" evidence="1">
    <location>
        <begin position="26"/>
        <end position="254"/>
    </location>
</feature>
<feature type="domain" description="DUF4397" evidence="2">
    <location>
        <begin position="37"/>
        <end position="165"/>
    </location>
</feature>
<accession>A0A399SFC9</accession>
<dbReference type="Pfam" id="PF14344">
    <property type="entry name" value="DUF4397"/>
    <property type="match status" value="1"/>
</dbReference>
<evidence type="ECO:0000313" key="4">
    <source>
        <dbReference type="Proteomes" id="UP000266005"/>
    </source>
</evidence>